<dbReference type="EMBL" id="BPLQ01002657">
    <property type="protein sequence ID" value="GIX94798.1"/>
    <property type="molecule type" value="Genomic_DNA"/>
</dbReference>
<accession>A0AAV4PCP9</accession>
<proteinExistence type="predicted"/>
<name>A0AAV4PCP9_9ARAC</name>
<reference evidence="2 3" key="1">
    <citation type="submission" date="2021-06" db="EMBL/GenBank/DDBJ databases">
        <title>Caerostris darwini draft genome.</title>
        <authorList>
            <person name="Kono N."/>
            <person name="Arakawa K."/>
        </authorList>
    </citation>
    <scope>NUCLEOTIDE SEQUENCE [LARGE SCALE GENOMIC DNA]</scope>
</reference>
<evidence type="ECO:0000313" key="2">
    <source>
        <dbReference type="EMBL" id="GIX94798.1"/>
    </source>
</evidence>
<organism evidence="2 3">
    <name type="scientific">Caerostris darwini</name>
    <dbReference type="NCBI Taxonomy" id="1538125"/>
    <lineage>
        <taxon>Eukaryota</taxon>
        <taxon>Metazoa</taxon>
        <taxon>Ecdysozoa</taxon>
        <taxon>Arthropoda</taxon>
        <taxon>Chelicerata</taxon>
        <taxon>Arachnida</taxon>
        <taxon>Araneae</taxon>
        <taxon>Araneomorphae</taxon>
        <taxon>Entelegynae</taxon>
        <taxon>Araneoidea</taxon>
        <taxon>Araneidae</taxon>
        <taxon>Caerostris</taxon>
    </lineage>
</organism>
<evidence type="ECO:0000313" key="3">
    <source>
        <dbReference type="Proteomes" id="UP001054837"/>
    </source>
</evidence>
<comment type="caution">
    <text evidence="2">The sequence shown here is derived from an EMBL/GenBank/DDBJ whole genome shotgun (WGS) entry which is preliminary data.</text>
</comment>
<sequence length="145" mass="16127">MIPMYLHEIKKGGMKNCHLESSSCKSVVARVLRKSHFYRPEEAMNQQSLLSATRGAPSRAGARANERNYLTNSRDRVTSSPPGKKKVNLQKTSSHSKNERGQVKQVVACVLTSFCISALSSKQRSIPEGAKHQQKLFGPCRRKDG</sequence>
<feature type="region of interest" description="Disordered" evidence="1">
    <location>
        <begin position="121"/>
        <end position="145"/>
    </location>
</feature>
<evidence type="ECO:0000256" key="1">
    <source>
        <dbReference type="SAM" id="MobiDB-lite"/>
    </source>
</evidence>
<dbReference type="AlphaFoldDB" id="A0AAV4PCP9"/>
<gene>
    <name evidence="2" type="ORF">CDAR_211831</name>
</gene>
<dbReference type="Proteomes" id="UP001054837">
    <property type="component" value="Unassembled WGS sequence"/>
</dbReference>
<keyword evidence="3" id="KW-1185">Reference proteome</keyword>
<protein>
    <submittedName>
        <fullName evidence="2">Uncharacterized protein</fullName>
    </submittedName>
</protein>
<feature type="region of interest" description="Disordered" evidence="1">
    <location>
        <begin position="43"/>
        <end position="102"/>
    </location>
</feature>